<accession>A0A9R0I971</accession>
<proteinExistence type="predicted"/>
<dbReference type="GeneID" id="110784812"/>
<dbReference type="AlphaFoldDB" id="A0A9R0I971"/>
<reference evidence="2" key="2">
    <citation type="submission" date="2025-08" db="UniProtKB">
        <authorList>
            <consortium name="RefSeq"/>
        </authorList>
    </citation>
    <scope>IDENTIFICATION</scope>
    <source>
        <tissue evidence="2">Leaf</tissue>
    </source>
</reference>
<protein>
    <submittedName>
        <fullName evidence="2">Uncharacterized protein</fullName>
    </submittedName>
</protein>
<name>A0A9R0I971_SPIOL</name>
<gene>
    <name evidence="2" type="primary">LOC110784812</name>
</gene>
<dbReference type="RefSeq" id="XP_021844948.1">
    <property type="nucleotide sequence ID" value="XM_021989256.1"/>
</dbReference>
<reference evidence="1" key="1">
    <citation type="journal article" date="2021" name="Nat. Commun.">
        <title>Genomic analyses provide insights into spinach domestication and the genetic basis of agronomic traits.</title>
        <authorList>
            <person name="Cai X."/>
            <person name="Sun X."/>
            <person name="Xu C."/>
            <person name="Sun H."/>
            <person name="Wang X."/>
            <person name="Ge C."/>
            <person name="Zhang Z."/>
            <person name="Wang Q."/>
            <person name="Fei Z."/>
            <person name="Jiao C."/>
            <person name="Wang Q."/>
        </authorList>
    </citation>
    <scope>NUCLEOTIDE SEQUENCE [LARGE SCALE GENOMIC DNA]</scope>
    <source>
        <strain evidence="1">cv. Varoflay</strain>
    </source>
</reference>
<dbReference type="KEGG" id="soe:110784812"/>
<sequence>MDTLLNWRIVTYDGCMMCDSGFESVEHLLFERGLSSEVWQKVLNFLHFPRSAAGFTAEVQWMIKSSKRGKSIHKLLLMFFAESVYSLWLNRNSKVFNQHCKTATELFREIQFRVASRASNELSSIMLDLSR</sequence>
<dbReference type="Proteomes" id="UP000813463">
    <property type="component" value="Chromosome 4"/>
</dbReference>
<organism evidence="1 2">
    <name type="scientific">Spinacia oleracea</name>
    <name type="common">Spinach</name>
    <dbReference type="NCBI Taxonomy" id="3562"/>
    <lineage>
        <taxon>Eukaryota</taxon>
        <taxon>Viridiplantae</taxon>
        <taxon>Streptophyta</taxon>
        <taxon>Embryophyta</taxon>
        <taxon>Tracheophyta</taxon>
        <taxon>Spermatophyta</taxon>
        <taxon>Magnoliopsida</taxon>
        <taxon>eudicotyledons</taxon>
        <taxon>Gunneridae</taxon>
        <taxon>Pentapetalae</taxon>
        <taxon>Caryophyllales</taxon>
        <taxon>Chenopodiaceae</taxon>
        <taxon>Chenopodioideae</taxon>
        <taxon>Anserineae</taxon>
        <taxon>Spinacia</taxon>
    </lineage>
</organism>
<evidence type="ECO:0000313" key="2">
    <source>
        <dbReference type="RefSeq" id="XP_021844948.1"/>
    </source>
</evidence>
<keyword evidence="1" id="KW-1185">Reference proteome</keyword>
<evidence type="ECO:0000313" key="1">
    <source>
        <dbReference type="Proteomes" id="UP000813463"/>
    </source>
</evidence>
<dbReference type="OrthoDB" id="1302433at2759"/>